<dbReference type="SUPFAM" id="SSF51126">
    <property type="entry name" value="Pectin lyase-like"/>
    <property type="match status" value="2"/>
</dbReference>
<dbReference type="Pfam" id="PF00295">
    <property type="entry name" value="Glyco_hydro_28"/>
    <property type="match status" value="1"/>
</dbReference>
<keyword evidence="2 4" id="KW-0378">Hydrolase</keyword>
<organism evidence="6 7">
    <name type="scientific">Lacihabitans lacunae</name>
    <dbReference type="NCBI Taxonomy" id="1028214"/>
    <lineage>
        <taxon>Bacteria</taxon>
        <taxon>Pseudomonadati</taxon>
        <taxon>Bacteroidota</taxon>
        <taxon>Cytophagia</taxon>
        <taxon>Cytophagales</taxon>
        <taxon>Leadbetterellaceae</taxon>
        <taxon>Lacihabitans</taxon>
    </lineage>
</organism>
<comment type="caution">
    <text evidence="6">The sequence shown here is derived from an EMBL/GenBank/DDBJ whole genome shotgun (WGS) entry which is preliminary data.</text>
</comment>
<dbReference type="RefSeq" id="WP_379839548.1">
    <property type="nucleotide sequence ID" value="NZ_JBHRYQ010000001.1"/>
</dbReference>
<dbReference type="PANTHER" id="PTHR31339:SF9">
    <property type="entry name" value="PLASMIN AND FIBRONECTIN-BINDING PROTEIN A"/>
    <property type="match status" value="1"/>
</dbReference>
<dbReference type="PANTHER" id="PTHR31339">
    <property type="entry name" value="PECTIN LYASE-RELATED"/>
    <property type="match status" value="1"/>
</dbReference>
<accession>A0ABV7Z1H2</accession>
<dbReference type="InterPro" id="IPR006626">
    <property type="entry name" value="PbH1"/>
</dbReference>
<dbReference type="Gene3D" id="3.40.50.1110">
    <property type="entry name" value="SGNH hydrolase"/>
    <property type="match status" value="1"/>
</dbReference>
<dbReference type="GO" id="GO:0016787">
    <property type="term" value="F:hydrolase activity"/>
    <property type="evidence" value="ECO:0007669"/>
    <property type="project" value="UniProtKB-KW"/>
</dbReference>
<evidence type="ECO:0000313" key="6">
    <source>
        <dbReference type="EMBL" id="MFC3812659.1"/>
    </source>
</evidence>
<dbReference type="InterPro" id="IPR011050">
    <property type="entry name" value="Pectin_lyase_fold/virulence"/>
</dbReference>
<dbReference type="InterPro" id="IPR000743">
    <property type="entry name" value="Glyco_hydro_28"/>
</dbReference>
<dbReference type="PROSITE" id="PS00502">
    <property type="entry name" value="POLYGALACTURONASE"/>
    <property type="match status" value="1"/>
</dbReference>
<dbReference type="InterPro" id="IPR037459">
    <property type="entry name" value="RhgT-like"/>
</dbReference>
<dbReference type="EMBL" id="JBHRYQ010000001">
    <property type="protein sequence ID" value="MFC3812659.1"/>
    <property type="molecule type" value="Genomic_DNA"/>
</dbReference>
<dbReference type="SUPFAM" id="SSF52266">
    <property type="entry name" value="SGNH hydrolase"/>
    <property type="match status" value="1"/>
</dbReference>
<reference evidence="7" key="1">
    <citation type="journal article" date="2019" name="Int. J. Syst. Evol. Microbiol.">
        <title>The Global Catalogue of Microorganisms (GCM) 10K type strain sequencing project: providing services to taxonomists for standard genome sequencing and annotation.</title>
        <authorList>
            <consortium name="The Broad Institute Genomics Platform"/>
            <consortium name="The Broad Institute Genome Sequencing Center for Infectious Disease"/>
            <person name="Wu L."/>
            <person name="Ma J."/>
        </authorList>
    </citation>
    <scope>NUCLEOTIDE SEQUENCE [LARGE SCALE GENOMIC DNA]</scope>
    <source>
        <strain evidence="7">CECT 7956</strain>
    </source>
</reference>
<gene>
    <name evidence="6" type="ORF">ACFOOI_18500</name>
</gene>
<dbReference type="InterPro" id="IPR013830">
    <property type="entry name" value="SGNH_hydro"/>
</dbReference>
<keyword evidence="7" id="KW-1185">Reference proteome</keyword>
<keyword evidence="3 4" id="KW-0326">Glycosidase</keyword>
<dbReference type="InterPro" id="IPR036514">
    <property type="entry name" value="SGNH_hydro_sf"/>
</dbReference>
<dbReference type="CDD" id="cd01821">
    <property type="entry name" value="Rhamnogalacturan_acetylesterase_like"/>
    <property type="match status" value="1"/>
</dbReference>
<evidence type="ECO:0000256" key="3">
    <source>
        <dbReference type="ARBA" id="ARBA00023295"/>
    </source>
</evidence>
<dbReference type="InterPro" id="IPR051801">
    <property type="entry name" value="GH28_Enzymes"/>
</dbReference>
<protein>
    <submittedName>
        <fullName evidence="6">Glycosyl hydrolase family 28 protein</fullName>
    </submittedName>
</protein>
<dbReference type="SMART" id="SM00710">
    <property type="entry name" value="PbH1"/>
    <property type="match status" value="5"/>
</dbReference>
<evidence type="ECO:0000256" key="4">
    <source>
        <dbReference type="RuleBase" id="RU361169"/>
    </source>
</evidence>
<feature type="domain" description="SGNH hydrolase-type esterase" evidence="5">
    <location>
        <begin position="28"/>
        <end position="223"/>
    </location>
</feature>
<dbReference type="Proteomes" id="UP001595616">
    <property type="component" value="Unassembled WGS sequence"/>
</dbReference>
<evidence type="ECO:0000259" key="5">
    <source>
        <dbReference type="Pfam" id="PF13472"/>
    </source>
</evidence>
<proteinExistence type="inferred from homology"/>
<evidence type="ECO:0000256" key="2">
    <source>
        <dbReference type="ARBA" id="ARBA00022801"/>
    </source>
</evidence>
<evidence type="ECO:0000313" key="7">
    <source>
        <dbReference type="Proteomes" id="UP001595616"/>
    </source>
</evidence>
<dbReference type="Pfam" id="PF13472">
    <property type="entry name" value="Lipase_GDSL_2"/>
    <property type="match status" value="1"/>
</dbReference>
<dbReference type="InterPro" id="IPR012334">
    <property type="entry name" value="Pectin_lyas_fold"/>
</dbReference>
<sequence>MKNILAIGLLCIATAFAPKSSGPKIHLVGDSTMANKNSYDAPETGWGQVFHSFFVEDVEVINYAINGRSTKSFRDQGHWKKVLDNISKGDYVLIQFGHNDQKISDSLRYAAPQTDYRQNLQRYVDEAKAKGGIPVLITPVMRRKFDENGAIVDDHGDYPQVVKEVALKNQVSLIDLHAISQNIIKEHGVEGSKDLYMIFEGGLYPKFKEAREDNTHFTAYGAQVMAAAVAQDIFNQKIPLKDWLKKSPYPNTFTFQLPAIITPIFRKDTFDIRNFGARSDVKTVNTAAINQAIAAAAVNGGGTVLIPKGLWISGPITLKSNINLHIAEGALLQFSDNRADYPIIETTWEGNVAYRCQAPISGKDLHNIAITGKGTLDGAGQVWKQVKKSKLTESQWKTLLNTGGVLNDKKDAWYPSETSKYGNENPTWLNKKTEGKTLADYEAYRDFLRPNMISLSNCKHVLLDGPTFLNSPAWTLHPLLCEHVTIKNVNVKKPWFGQNNDALDLESCKNGIVENCTFDTGDDAICIKSGKDEEGRLRGKATENFIIRNNTVFHGHGGFVIGSEMSGGVKNLFVTNCNFLGTDIGLRFKTKRDRGGVVENIFISDIQMNNIPGEAILFDMYYQAKDPVPLEGEENTLPEILAMPYNDGTPAFKDFYIENINCKGAETAIMLRGLPEQNIKNISIKNSTFSSNKGLVCIEAQNISLENVLLDTKSKTVAQIQNSTDIRLSNISYSPTANLLVEINGARSKNISLSNTLTKGIQNVATFKSKASKKAFSLK</sequence>
<comment type="similarity">
    <text evidence="1 4">Belongs to the glycosyl hydrolase 28 family.</text>
</comment>
<evidence type="ECO:0000256" key="1">
    <source>
        <dbReference type="ARBA" id="ARBA00008834"/>
    </source>
</evidence>
<name>A0ABV7Z1H2_9BACT</name>
<dbReference type="Gene3D" id="2.160.20.10">
    <property type="entry name" value="Single-stranded right-handed beta-helix, Pectin lyase-like"/>
    <property type="match status" value="1"/>
</dbReference>